<dbReference type="AlphaFoldDB" id="A0A7Z9E246"/>
<gene>
    <name evidence="1" type="ORF">PL8927_760317</name>
</gene>
<comment type="caution">
    <text evidence="1">The sequence shown here is derived from an EMBL/GenBank/DDBJ whole genome shotgun (WGS) entry which is preliminary data.</text>
</comment>
<sequence>MYQATEPIVVAARNPRINTKVADIGKWGVFVPTSIINCVILTSLRQNVMNLVSIVIGLNTSPFILI</sequence>
<dbReference type="Proteomes" id="UP000184550">
    <property type="component" value="Unassembled WGS sequence"/>
</dbReference>
<keyword evidence="2" id="KW-1185">Reference proteome</keyword>
<protein>
    <submittedName>
        <fullName evidence="1">Uncharacterized protein</fullName>
    </submittedName>
</protein>
<evidence type="ECO:0000313" key="1">
    <source>
        <dbReference type="EMBL" id="VXD23137.1"/>
    </source>
</evidence>
<reference evidence="1" key="1">
    <citation type="submission" date="2019-10" db="EMBL/GenBank/DDBJ databases">
        <authorList>
            <consortium name="Genoscope - CEA"/>
            <person name="William W."/>
        </authorList>
    </citation>
    <scope>NUCLEOTIDE SEQUENCE [LARGE SCALE GENOMIC DNA]</scope>
    <source>
        <strain evidence="1">BBR_PRJEB10992</strain>
    </source>
</reference>
<name>A0A7Z9E246_9CYAN</name>
<dbReference type="EMBL" id="CZCU02000153">
    <property type="protein sequence ID" value="VXD23137.1"/>
    <property type="molecule type" value="Genomic_DNA"/>
</dbReference>
<proteinExistence type="predicted"/>
<organism evidence="1 2">
    <name type="scientific">Planktothrix serta PCC 8927</name>
    <dbReference type="NCBI Taxonomy" id="671068"/>
    <lineage>
        <taxon>Bacteria</taxon>
        <taxon>Bacillati</taxon>
        <taxon>Cyanobacteriota</taxon>
        <taxon>Cyanophyceae</taxon>
        <taxon>Oscillatoriophycideae</taxon>
        <taxon>Oscillatoriales</taxon>
        <taxon>Microcoleaceae</taxon>
        <taxon>Planktothrix</taxon>
    </lineage>
</organism>
<accession>A0A7Z9E246</accession>
<evidence type="ECO:0000313" key="2">
    <source>
        <dbReference type="Proteomes" id="UP000184550"/>
    </source>
</evidence>